<sequence>MKSSGGRTSSFARREEHNEAIFSRRSSTFSHDACGDRNIRKNESQPNGSRFWQTQDNRLKCKFEAIDVLLQILLHQDELTLKEYTINDRKIKVLVIEDTEF</sequence>
<keyword evidence="3" id="KW-1185">Reference proteome</keyword>
<evidence type="ECO:0000313" key="3">
    <source>
        <dbReference type="Proteomes" id="UP001249851"/>
    </source>
</evidence>
<comment type="caution">
    <text evidence="2">The sequence shown here is derived from an EMBL/GenBank/DDBJ whole genome shotgun (WGS) entry which is preliminary data.</text>
</comment>
<evidence type="ECO:0000313" key="2">
    <source>
        <dbReference type="EMBL" id="KAK2557664.1"/>
    </source>
</evidence>
<feature type="compositionally biased region" description="Polar residues" evidence="1">
    <location>
        <begin position="1"/>
        <end position="11"/>
    </location>
</feature>
<dbReference type="Proteomes" id="UP001249851">
    <property type="component" value="Unassembled WGS sequence"/>
</dbReference>
<dbReference type="AlphaFoldDB" id="A0AAD9QAK2"/>
<accession>A0AAD9QAK2</accession>
<feature type="compositionally biased region" description="Basic and acidic residues" evidence="1">
    <location>
        <begin position="33"/>
        <end position="43"/>
    </location>
</feature>
<organism evidence="2 3">
    <name type="scientific">Acropora cervicornis</name>
    <name type="common">Staghorn coral</name>
    <dbReference type="NCBI Taxonomy" id="6130"/>
    <lineage>
        <taxon>Eukaryota</taxon>
        <taxon>Metazoa</taxon>
        <taxon>Cnidaria</taxon>
        <taxon>Anthozoa</taxon>
        <taxon>Hexacorallia</taxon>
        <taxon>Scleractinia</taxon>
        <taxon>Astrocoeniina</taxon>
        <taxon>Acroporidae</taxon>
        <taxon>Acropora</taxon>
    </lineage>
</organism>
<reference evidence="2" key="1">
    <citation type="journal article" date="2023" name="G3 (Bethesda)">
        <title>Whole genome assembly and annotation of the endangered Caribbean coral Acropora cervicornis.</title>
        <authorList>
            <person name="Selwyn J.D."/>
            <person name="Vollmer S.V."/>
        </authorList>
    </citation>
    <scope>NUCLEOTIDE SEQUENCE</scope>
    <source>
        <strain evidence="2">K2</strain>
    </source>
</reference>
<name>A0AAD9QAK2_ACRCE</name>
<dbReference type="EMBL" id="JARQWQ010000048">
    <property type="protein sequence ID" value="KAK2557664.1"/>
    <property type="molecule type" value="Genomic_DNA"/>
</dbReference>
<reference evidence="2" key="2">
    <citation type="journal article" date="2023" name="Science">
        <title>Genomic signatures of disease resistance in endangered staghorn corals.</title>
        <authorList>
            <person name="Vollmer S.V."/>
            <person name="Selwyn J.D."/>
            <person name="Despard B.A."/>
            <person name="Roesel C.L."/>
        </authorList>
    </citation>
    <scope>NUCLEOTIDE SEQUENCE</scope>
    <source>
        <strain evidence="2">K2</strain>
    </source>
</reference>
<gene>
    <name evidence="2" type="ORF">P5673_020024</name>
</gene>
<feature type="region of interest" description="Disordered" evidence="1">
    <location>
        <begin position="1"/>
        <end position="51"/>
    </location>
</feature>
<evidence type="ECO:0000256" key="1">
    <source>
        <dbReference type="SAM" id="MobiDB-lite"/>
    </source>
</evidence>
<protein>
    <submittedName>
        <fullName evidence="2">Uncharacterized protein</fullName>
    </submittedName>
</protein>
<proteinExistence type="predicted"/>